<keyword evidence="15" id="KW-1185">Reference proteome</keyword>
<evidence type="ECO:0000256" key="2">
    <source>
        <dbReference type="ARBA" id="ARBA00022516"/>
    </source>
</evidence>
<keyword evidence="8 10" id="KW-0472">Membrane</keyword>
<dbReference type="GO" id="GO:0019367">
    <property type="term" value="P:fatty acid elongation, saturated fatty acid"/>
    <property type="evidence" value="ECO:0007669"/>
    <property type="project" value="TreeGrafter"/>
</dbReference>
<comment type="similarity">
    <text evidence="10">Belongs to the ELO family.</text>
</comment>
<dbReference type="PANTHER" id="PTHR11157:SF69">
    <property type="entry name" value="ELONGATION OF VERY LONG CHAIN FATTY ACIDS PROTEIN 7"/>
    <property type="match status" value="1"/>
</dbReference>
<evidence type="ECO:0000256" key="3">
    <source>
        <dbReference type="ARBA" id="ARBA00022679"/>
    </source>
</evidence>
<dbReference type="EC" id="2.3.1.199" evidence="10"/>
<dbReference type="GO" id="GO:0042761">
    <property type="term" value="P:very long-chain fatty acid biosynthetic process"/>
    <property type="evidence" value="ECO:0007669"/>
    <property type="project" value="TreeGrafter"/>
</dbReference>
<evidence type="ECO:0000313" key="13">
    <source>
        <dbReference type="EMBL" id="KPM07665.1"/>
    </source>
</evidence>
<keyword evidence="4 10" id="KW-0812">Transmembrane</keyword>
<reference evidence="13 16" key="1">
    <citation type="journal article" date="2015" name="Parasit. Vectors">
        <title>Draft genome of the scabies mite.</title>
        <authorList>
            <person name="Rider S.D.Jr."/>
            <person name="Morgan M.S."/>
            <person name="Arlian L.G."/>
        </authorList>
    </citation>
    <scope>NUCLEOTIDE SEQUENCE [LARGE SCALE GENOMIC DNA]</scope>
    <source>
        <strain evidence="13">Arlian Lab</strain>
    </source>
</reference>
<keyword evidence="9 10" id="KW-0275">Fatty acid biosynthesis</keyword>
<feature type="transmembrane region" description="Helical" evidence="10">
    <location>
        <begin position="237"/>
        <end position="259"/>
    </location>
</feature>
<proteinExistence type="inferred from homology"/>
<name>A0A132AAP6_SARSC</name>
<keyword evidence="2 10" id="KW-0444">Lipid biosynthesis</keyword>
<keyword evidence="5 10" id="KW-0276">Fatty acid metabolism</keyword>
<feature type="transmembrane region" description="Helical" evidence="10">
    <location>
        <begin position="213"/>
        <end position="231"/>
    </location>
</feature>
<dbReference type="GO" id="GO:0005789">
    <property type="term" value="C:endoplasmic reticulum membrane"/>
    <property type="evidence" value="ECO:0007669"/>
    <property type="project" value="TreeGrafter"/>
</dbReference>
<feature type="transmembrane region" description="Helical" evidence="10">
    <location>
        <begin position="150"/>
        <end position="167"/>
    </location>
</feature>
<keyword evidence="6 10" id="KW-1133">Transmembrane helix</keyword>
<dbReference type="Proteomes" id="UP000070412">
    <property type="component" value="Unassembled WGS sequence"/>
</dbReference>
<feature type="transmembrane region" description="Helical" evidence="10">
    <location>
        <begin position="38"/>
        <end position="57"/>
    </location>
</feature>
<dbReference type="PANTHER" id="PTHR11157">
    <property type="entry name" value="FATTY ACID ACYL TRANSFERASE-RELATED"/>
    <property type="match status" value="1"/>
</dbReference>
<evidence type="ECO:0000256" key="8">
    <source>
        <dbReference type="ARBA" id="ARBA00023136"/>
    </source>
</evidence>
<feature type="region of interest" description="Disordered" evidence="11">
    <location>
        <begin position="284"/>
        <end position="308"/>
    </location>
</feature>
<sequence length="308" mass="36622">MLSFLKNLTDFILYDYWEENGDPRSKDFWLVKGGPSEFILFILFYLFFCLRLGPYLMRNHRPFQLRHLMLFYNISTVLLNVYFFISSLHHLNYGIELLNFKFPSRTNLSEEEFRKANLVHFYLWTKLYDLLDTVFFVLRKKYNQITGLHLYHHAVVPLLGWAALKLAPTAPCLGVFPLCNTFVHVIMYSYYALAAMGPSVQKYLWWKRYITQLQLAQFVIYGIYAIVFLNLQEGYPVKFWSFIGSPQPFIFFFLFYRFYQKSYNGGEKSISSLSSTITEIESKQKQSNGVLKKIDREDPEHEKHVKHD</sequence>
<evidence type="ECO:0000256" key="5">
    <source>
        <dbReference type="ARBA" id="ARBA00022832"/>
    </source>
</evidence>
<evidence type="ECO:0000313" key="14">
    <source>
        <dbReference type="EnsemblMetazoa" id="KAF7492389.1"/>
    </source>
</evidence>
<evidence type="ECO:0000256" key="11">
    <source>
        <dbReference type="SAM" id="MobiDB-lite"/>
    </source>
</evidence>
<feature type="compositionally biased region" description="Basic and acidic residues" evidence="11">
    <location>
        <begin position="292"/>
        <end position="308"/>
    </location>
</feature>
<feature type="transmembrane region" description="Helical" evidence="10">
    <location>
        <begin position="69"/>
        <end position="91"/>
    </location>
</feature>
<accession>A0A132AAP6</accession>
<dbReference type="Pfam" id="PF01151">
    <property type="entry name" value="ELO"/>
    <property type="match status" value="1"/>
</dbReference>
<keyword evidence="3 10" id="KW-0808">Transferase</keyword>
<reference evidence="14" key="4">
    <citation type="submission" date="2022-06" db="UniProtKB">
        <authorList>
            <consortium name="EnsemblMetazoa"/>
        </authorList>
    </citation>
    <scope>IDENTIFICATION</scope>
</reference>
<dbReference type="GO" id="GO:0034625">
    <property type="term" value="P:fatty acid elongation, monounsaturated fatty acid"/>
    <property type="evidence" value="ECO:0007669"/>
    <property type="project" value="TreeGrafter"/>
</dbReference>
<evidence type="ECO:0000256" key="6">
    <source>
        <dbReference type="ARBA" id="ARBA00022989"/>
    </source>
</evidence>
<comment type="catalytic activity">
    <reaction evidence="10">
        <text>a very-long-chain acyl-CoA + malonyl-CoA + H(+) = a very-long-chain 3-oxoacyl-CoA + CO2 + CoA</text>
        <dbReference type="Rhea" id="RHEA:32727"/>
        <dbReference type="ChEBI" id="CHEBI:15378"/>
        <dbReference type="ChEBI" id="CHEBI:16526"/>
        <dbReference type="ChEBI" id="CHEBI:57287"/>
        <dbReference type="ChEBI" id="CHEBI:57384"/>
        <dbReference type="ChEBI" id="CHEBI:90725"/>
        <dbReference type="ChEBI" id="CHEBI:90736"/>
        <dbReference type="EC" id="2.3.1.199"/>
    </reaction>
</comment>
<dbReference type="InterPro" id="IPR002076">
    <property type="entry name" value="ELO_fam"/>
</dbReference>
<evidence type="ECO:0000313" key="16">
    <source>
        <dbReference type="Proteomes" id="UP000616769"/>
    </source>
</evidence>
<evidence type="ECO:0000256" key="9">
    <source>
        <dbReference type="ARBA" id="ARBA00023160"/>
    </source>
</evidence>
<dbReference type="VEuPathDB" id="VectorBase:SSCA009049"/>
<evidence type="ECO:0000313" key="12">
    <source>
        <dbReference type="EMBL" id="KAF7492389.1"/>
    </source>
</evidence>
<gene>
    <name evidence="13" type="ORF">QR98_0061640</name>
    <name evidence="12" type="ORF">SSS_4548</name>
</gene>
<reference evidence="12" key="3">
    <citation type="submission" date="2020-01" db="EMBL/GenBank/DDBJ databases">
        <authorList>
            <person name="Korhonen P.K.K."/>
            <person name="Guangxu M.G."/>
            <person name="Wang T.W."/>
            <person name="Stroehlein A.J.S."/>
            <person name="Young N.D."/>
            <person name="Ang C.-S.A."/>
            <person name="Fernando D.W.F."/>
            <person name="Lu H.L."/>
            <person name="Taylor S.T."/>
            <person name="Ehtesham M.E.M."/>
            <person name="Najaraj S.H.N."/>
            <person name="Harsha G.H.G."/>
            <person name="Madugundu A.M."/>
            <person name="Renuse S.R."/>
            <person name="Holt D.H."/>
            <person name="Pandey A.P."/>
            <person name="Papenfuss A.P."/>
            <person name="Gasser R.B.G."/>
            <person name="Fischer K.F."/>
        </authorList>
    </citation>
    <scope>NUCLEOTIDE SEQUENCE</scope>
    <source>
        <strain evidence="12">SSS_KF_BRIS2020</strain>
    </source>
</reference>
<keyword evidence="7 10" id="KW-0443">Lipid metabolism</keyword>
<dbReference type="GO" id="GO:0009922">
    <property type="term" value="F:fatty acid elongase activity"/>
    <property type="evidence" value="ECO:0007669"/>
    <property type="project" value="UniProtKB-EC"/>
</dbReference>
<dbReference type="EMBL" id="WVUK01000056">
    <property type="protein sequence ID" value="KAF7492389.1"/>
    <property type="molecule type" value="Genomic_DNA"/>
</dbReference>
<dbReference type="GO" id="GO:0030148">
    <property type="term" value="P:sphingolipid biosynthetic process"/>
    <property type="evidence" value="ECO:0007669"/>
    <property type="project" value="TreeGrafter"/>
</dbReference>
<evidence type="ECO:0000313" key="15">
    <source>
        <dbReference type="Proteomes" id="UP000070412"/>
    </source>
</evidence>
<organism evidence="13 16">
    <name type="scientific">Sarcoptes scabiei</name>
    <name type="common">Itch mite</name>
    <name type="synonym">Acarus scabiei</name>
    <dbReference type="NCBI Taxonomy" id="52283"/>
    <lineage>
        <taxon>Eukaryota</taxon>
        <taxon>Metazoa</taxon>
        <taxon>Ecdysozoa</taxon>
        <taxon>Arthropoda</taxon>
        <taxon>Chelicerata</taxon>
        <taxon>Arachnida</taxon>
        <taxon>Acari</taxon>
        <taxon>Acariformes</taxon>
        <taxon>Sarcoptiformes</taxon>
        <taxon>Astigmata</taxon>
        <taxon>Psoroptidia</taxon>
        <taxon>Sarcoptoidea</taxon>
        <taxon>Sarcoptidae</taxon>
        <taxon>Sarcoptinae</taxon>
        <taxon>Sarcoptes</taxon>
    </lineage>
</organism>
<reference evidence="15" key="2">
    <citation type="journal article" date="2020" name="PLoS Negl. Trop. Dis.">
        <title>High-quality nuclear genome for Sarcoptes scabiei-A critical resource for a neglected parasite.</title>
        <authorList>
            <person name="Korhonen P.K."/>
            <person name="Gasser R.B."/>
            <person name="Ma G."/>
            <person name="Wang T."/>
            <person name="Stroehlein A.J."/>
            <person name="Young N.D."/>
            <person name="Ang C.S."/>
            <person name="Fernando D.D."/>
            <person name="Lu H.C."/>
            <person name="Taylor S."/>
            <person name="Reynolds S.L."/>
            <person name="Mofiz E."/>
            <person name="Najaraj S.H."/>
            <person name="Gowda H."/>
            <person name="Madugundu A."/>
            <person name="Renuse S."/>
            <person name="Holt D."/>
            <person name="Pandey A."/>
            <person name="Papenfuss A.T."/>
            <person name="Fischer K."/>
        </authorList>
    </citation>
    <scope>NUCLEOTIDE SEQUENCE [LARGE SCALE GENOMIC DNA]</scope>
</reference>
<evidence type="ECO:0000256" key="7">
    <source>
        <dbReference type="ARBA" id="ARBA00023098"/>
    </source>
</evidence>
<protein>
    <recommendedName>
        <fullName evidence="10">Elongation of very long chain fatty acids protein</fullName>
        <ecNumber evidence="10">2.3.1.199</ecNumber>
    </recommendedName>
    <alternativeName>
        <fullName evidence="10">Very-long-chain 3-oxoacyl-CoA synthase</fullName>
    </alternativeName>
</protein>
<dbReference type="GO" id="GO:0034626">
    <property type="term" value="P:fatty acid elongation, polyunsaturated fatty acid"/>
    <property type="evidence" value="ECO:0007669"/>
    <property type="project" value="TreeGrafter"/>
</dbReference>
<dbReference type="AlphaFoldDB" id="A0A132AAP6"/>
<dbReference type="EnsemblMetazoa" id="SSS_4548s_mrna">
    <property type="protein sequence ID" value="KAF7492389.1"/>
    <property type="gene ID" value="SSS_4548"/>
</dbReference>
<comment type="subcellular location">
    <subcellularLocation>
        <location evidence="1">Membrane</location>
        <topology evidence="1">Multi-pass membrane protein</topology>
    </subcellularLocation>
</comment>
<feature type="transmembrane region" description="Helical" evidence="10">
    <location>
        <begin position="173"/>
        <end position="193"/>
    </location>
</feature>
<evidence type="ECO:0000256" key="10">
    <source>
        <dbReference type="RuleBase" id="RU361115"/>
    </source>
</evidence>
<dbReference type="EMBL" id="JXLN01011788">
    <property type="protein sequence ID" value="KPM07665.1"/>
    <property type="molecule type" value="Genomic_DNA"/>
</dbReference>
<dbReference type="Proteomes" id="UP000616769">
    <property type="component" value="Unassembled WGS sequence"/>
</dbReference>
<evidence type="ECO:0000256" key="1">
    <source>
        <dbReference type="ARBA" id="ARBA00004141"/>
    </source>
</evidence>
<dbReference type="OrthoDB" id="434092at2759"/>
<evidence type="ECO:0000256" key="4">
    <source>
        <dbReference type="ARBA" id="ARBA00022692"/>
    </source>
</evidence>